<gene>
    <name evidence="5" type="ORF">BLTE_00080</name>
</gene>
<name>A0A348FVJ0_9HYPH</name>
<dbReference type="GO" id="GO:0032259">
    <property type="term" value="P:methylation"/>
    <property type="evidence" value="ECO:0007669"/>
    <property type="project" value="UniProtKB-KW"/>
</dbReference>
<dbReference type="Proteomes" id="UP000266934">
    <property type="component" value="Chromosome"/>
</dbReference>
<dbReference type="InterPro" id="IPR029063">
    <property type="entry name" value="SAM-dependent_MTases_sf"/>
</dbReference>
<dbReference type="InterPro" id="IPR013216">
    <property type="entry name" value="Methyltransf_11"/>
</dbReference>
<evidence type="ECO:0000259" key="4">
    <source>
        <dbReference type="Pfam" id="PF08241"/>
    </source>
</evidence>
<dbReference type="GO" id="GO:0008757">
    <property type="term" value="F:S-adenosylmethionine-dependent methyltransferase activity"/>
    <property type="evidence" value="ECO:0007669"/>
    <property type="project" value="InterPro"/>
</dbReference>
<dbReference type="KEGG" id="blag:BLTE_00080"/>
<evidence type="ECO:0000256" key="3">
    <source>
        <dbReference type="SAM" id="MobiDB-lite"/>
    </source>
</evidence>
<evidence type="ECO:0000313" key="6">
    <source>
        <dbReference type="Proteomes" id="UP000266934"/>
    </source>
</evidence>
<protein>
    <submittedName>
        <fullName evidence="5">Methyltransferase</fullName>
    </submittedName>
</protein>
<feature type="domain" description="Methyltransferase type 11" evidence="4">
    <location>
        <begin position="155"/>
        <end position="199"/>
    </location>
</feature>
<keyword evidence="2 5" id="KW-0808">Transferase</keyword>
<dbReference type="PANTHER" id="PTHR13090">
    <property type="entry name" value="ARGININE-HYDROXYLASE NDUFAF5, MITOCHONDRIAL"/>
    <property type="match status" value="1"/>
</dbReference>
<accession>A0A348FVJ0</accession>
<reference evidence="5 6" key="1">
    <citation type="submission" date="2018-08" db="EMBL/GenBank/DDBJ databases">
        <title>Complete genome sequencing of Blastochloris tepida GI.</title>
        <authorList>
            <person name="Tsukatani Y."/>
            <person name="Mori H."/>
        </authorList>
    </citation>
    <scope>NUCLEOTIDE SEQUENCE [LARGE SCALE GENOMIC DNA]</scope>
    <source>
        <strain evidence="5 6">GI</strain>
    </source>
</reference>
<feature type="region of interest" description="Disordered" evidence="3">
    <location>
        <begin position="328"/>
        <end position="358"/>
    </location>
</feature>
<evidence type="ECO:0000256" key="2">
    <source>
        <dbReference type="ARBA" id="ARBA00022679"/>
    </source>
</evidence>
<dbReference type="Gene3D" id="3.40.50.150">
    <property type="entry name" value="Vaccinia Virus protein VP39"/>
    <property type="match status" value="1"/>
</dbReference>
<dbReference type="InterPro" id="IPR050602">
    <property type="entry name" value="Malonyl-ACP_OMT"/>
</dbReference>
<dbReference type="AlphaFoldDB" id="A0A348FVJ0"/>
<organism evidence="5 6">
    <name type="scientific">Blastochloris tepida</name>
    <dbReference type="NCBI Taxonomy" id="2233851"/>
    <lineage>
        <taxon>Bacteria</taxon>
        <taxon>Pseudomonadati</taxon>
        <taxon>Pseudomonadota</taxon>
        <taxon>Alphaproteobacteria</taxon>
        <taxon>Hyphomicrobiales</taxon>
        <taxon>Blastochloridaceae</taxon>
        <taxon>Blastochloris</taxon>
    </lineage>
</organism>
<evidence type="ECO:0000256" key="1">
    <source>
        <dbReference type="ARBA" id="ARBA00022603"/>
    </source>
</evidence>
<dbReference type="SUPFAM" id="SSF53335">
    <property type="entry name" value="S-adenosyl-L-methionine-dependent methyltransferases"/>
    <property type="match status" value="1"/>
</dbReference>
<dbReference type="PANTHER" id="PTHR13090:SF1">
    <property type="entry name" value="ARGININE-HYDROXYLASE NDUFAF5, MITOCHONDRIAL"/>
    <property type="match status" value="1"/>
</dbReference>
<proteinExistence type="predicted"/>
<keyword evidence="1 5" id="KW-0489">Methyltransferase</keyword>
<sequence>MQVGGSAMSRTSRSADAAARAPRAAIPAAIRKAAAILSLAGEAYVRAPRAAIALPKPPSGLHGGKGTAMAAPLLFDRAALRRRRARALAMGPADFLLDMAAEDLADRLAAVARHFSVAADIGTPSEAAVRALRARGQVEALSHIDLLAGGDGLPDGDPLPFAPASLDLAVSVLALQFVNDLPGLLVQVRRALKPDGLFLAALVGGDSLSELRQAFMAAEAETAGGASPRVAPFAGVREMGALLQRAGFALPVADVDRLTVRYADPLALMAELRRMGAANPLAERRRAPLRRETLARAVEIYAERFADPDGRVRATFDIVWISGWAPHESQQQPLKPGSARMRLADALAQGRETKPGPG</sequence>
<dbReference type="Pfam" id="PF08241">
    <property type="entry name" value="Methyltransf_11"/>
    <property type="match status" value="1"/>
</dbReference>
<evidence type="ECO:0000313" key="5">
    <source>
        <dbReference type="EMBL" id="BBF91323.1"/>
    </source>
</evidence>
<keyword evidence="6" id="KW-1185">Reference proteome</keyword>
<dbReference type="EMBL" id="AP018907">
    <property type="protein sequence ID" value="BBF91323.1"/>
    <property type="molecule type" value="Genomic_DNA"/>
</dbReference>